<dbReference type="Proteomes" id="UP000326268">
    <property type="component" value="Unassembled WGS sequence"/>
</dbReference>
<name>A0A5N6ZWP3_9EURO</name>
<evidence type="ECO:0000313" key="3">
    <source>
        <dbReference type="Proteomes" id="UP000326268"/>
    </source>
</evidence>
<dbReference type="EMBL" id="ML737724">
    <property type="protein sequence ID" value="KAE8361788.1"/>
    <property type="molecule type" value="Genomic_DNA"/>
</dbReference>
<proteinExistence type="predicted"/>
<feature type="chain" id="PRO_5024833153" evidence="1">
    <location>
        <begin position="20"/>
        <end position="74"/>
    </location>
</feature>
<sequence>MRYCLSCACIVSLPPLSCSFRLCLRPDGLSCRLVLADCLVTWLPSSLLLAWLFQPGSVECGLLAWVCASVVVVL</sequence>
<keyword evidence="3" id="KW-1185">Reference proteome</keyword>
<accession>A0A5N6ZWP3</accession>
<organism evidence="2 3">
    <name type="scientific">Aspergillus caelatus</name>
    <dbReference type="NCBI Taxonomy" id="61420"/>
    <lineage>
        <taxon>Eukaryota</taxon>
        <taxon>Fungi</taxon>
        <taxon>Dikarya</taxon>
        <taxon>Ascomycota</taxon>
        <taxon>Pezizomycotina</taxon>
        <taxon>Eurotiomycetes</taxon>
        <taxon>Eurotiomycetidae</taxon>
        <taxon>Eurotiales</taxon>
        <taxon>Aspergillaceae</taxon>
        <taxon>Aspergillus</taxon>
        <taxon>Aspergillus subgen. Circumdati</taxon>
    </lineage>
</organism>
<gene>
    <name evidence="2" type="ORF">BDV27DRAFT_132541</name>
</gene>
<evidence type="ECO:0000313" key="2">
    <source>
        <dbReference type="EMBL" id="KAE8361788.1"/>
    </source>
</evidence>
<dbReference type="RefSeq" id="XP_031924869.1">
    <property type="nucleotide sequence ID" value="XM_032067906.1"/>
</dbReference>
<dbReference type="GeneID" id="43652352"/>
<reference evidence="2 3" key="1">
    <citation type="submission" date="2019-04" db="EMBL/GenBank/DDBJ databases">
        <title>Friends and foes A comparative genomics studyof 23 Aspergillus species from section Flavi.</title>
        <authorList>
            <consortium name="DOE Joint Genome Institute"/>
            <person name="Kjaerbolling I."/>
            <person name="Vesth T."/>
            <person name="Frisvad J.C."/>
            <person name="Nybo J.L."/>
            <person name="Theobald S."/>
            <person name="Kildgaard S."/>
            <person name="Isbrandt T."/>
            <person name="Kuo A."/>
            <person name="Sato A."/>
            <person name="Lyhne E.K."/>
            <person name="Kogle M.E."/>
            <person name="Wiebenga A."/>
            <person name="Kun R.S."/>
            <person name="Lubbers R.J."/>
            <person name="Makela M.R."/>
            <person name="Barry K."/>
            <person name="Chovatia M."/>
            <person name="Clum A."/>
            <person name="Daum C."/>
            <person name="Haridas S."/>
            <person name="He G."/>
            <person name="LaButti K."/>
            <person name="Lipzen A."/>
            <person name="Mondo S."/>
            <person name="Riley R."/>
            <person name="Salamov A."/>
            <person name="Simmons B.A."/>
            <person name="Magnuson J.K."/>
            <person name="Henrissat B."/>
            <person name="Mortensen U.H."/>
            <person name="Larsen T.O."/>
            <person name="Devries R.P."/>
            <person name="Grigoriev I.V."/>
            <person name="Machida M."/>
            <person name="Baker S.E."/>
            <person name="Andersen M.R."/>
        </authorList>
    </citation>
    <scope>NUCLEOTIDE SEQUENCE [LARGE SCALE GENOMIC DNA]</scope>
    <source>
        <strain evidence="2 3">CBS 763.97</strain>
    </source>
</reference>
<protein>
    <submittedName>
        <fullName evidence="2">Uncharacterized protein</fullName>
    </submittedName>
</protein>
<feature type="signal peptide" evidence="1">
    <location>
        <begin position="1"/>
        <end position="19"/>
    </location>
</feature>
<evidence type="ECO:0000256" key="1">
    <source>
        <dbReference type="SAM" id="SignalP"/>
    </source>
</evidence>
<dbReference type="AlphaFoldDB" id="A0A5N6ZWP3"/>
<keyword evidence="1" id="KW-0732">Signal</keyword>
<dbReference type="OrthoDB" id="10517879at2759"/>